<comment type="caution">
    <text evidence="1">The sequence shown here is derived from an EMBL/GenBank/DDBJ whole genome shotgun (WGS) entry which is preliminary data.</text>
</comment>
<organism evidence="1 2">
    <name type="scientific">Dovyalis caffra</name>
    <dbReference type="NCBI Taxonomy" id="77055"/>
    <lineage>
        <taxon>Eukaryota</taxon>
        <taxon>Viridiplantae</taxon>
        <taxon>Streptophyta</taxon>
        <taxon>Embryophyta</taxon>
        <taxon>Tracheophyta</taxon>
        <taxon>Spermatophyta</taxon>
        <taxon>Magnoliopsida</taxon>
        <taxon>eudicotyledons</taxon>
        <taxon>Gunneridae</taxon>
        <taxon>Pentapetalae</taxon>
        <taxon>rosids</taxon>
        <taxon>fabids</taxon>
        <taxon>Malpighiales</taxon>
        <taxon>Salicaceae</taxon>
        <taxon>Flacourtieae</taxon>
        <taxon>Dovyalis</taxon>
    </lineage>
</organism>
<evidence type="ECO:0000313" key="2">
    <source>
        <dbReference type="Proteomes" id="UP001314170"/>
    </source>
</evidence>
<dbReference type="AlphaFoldDB" id="A0AAV1SP33"/>
<accession>A0AAV1SP33</accession>
<reference evidence="1 2" key="1">
    <citation type="submission" date="2024-01" db="EMBL/GenBank/DDBJ databases">
        <authorList>
            <person name="Waweru B."/>
        </authorList>
    </citation>
    <scope>NUCLEOTIDE SEQUENCE [LARGE SCALE GENOMIC DNA]</scope>
</reference>
<evidence type="ECO:0000313" key="1">
    <source>
        <dbReference type="EMBL" id="CAK7355607.1"/>
    </source>
</evidence>
<protein>
    <submittedName>
        <fullName evidence="1">Uncharacterized protein</fullName>
    </submittedName>
</protein>
<sequence>MEAFCGGQSHRSKPMGNMIGNTIKIDLNARTSMRAKFTRVAINIDLGTPVKSSIFIDDVA</sequence>
<proteinExistence type="predicted"/>
<keyword evidence="2" id="KW-1185">Reference proteome</keyword>
<name>A0AAV1SP33_9ROSI</name>
<dbReference type="Proteomes" id="UP001314170">
    <property type="component" value="Unassembled WGS sequence"/>
</dbReference>
<dbReference type="EMBL" id="CAWUPB010001195">
    <property type="protein sequence ID" value="CAK7355607.1"/>
    <property type="molecule type" value="Genomic_DNA"/>
</dbReference>
<gene>
    <name evidence="1" type="ORF">DCAF_LOCUS25867</name>
</gene>